<dbReference type="InterPro" id="IPR006638">
    <property type="entry name" value="Elp3/MiaA/NifB-like_rSAM"/>
</dbReference>
<comment type="pathway">
    <text evidence="2">tRNA modification; 5-methoxycarbonylmethyl-2-thiouridine-tRNA biosynthesis.</text>
</comment>
<comment type="cofactor">
    <cofactor evidence="1">
        <name>[4Fe-4S] cluster</name>
        <dbReference type="ChEBI" id="CHEBI:49883"/>
    </cofactor>
</comment>
<dbReference type="GO" id="GO:0002926">
    <property type="term" value="P:tRNA wobble base 5-methoxycarbonylmethyl-2-thiouridinylation"/>
    <property type="evidence" value="ECO:0007669"/>
    <property type="project" value="TreeGrafter"/>
</dbReference>
<comment type="catalytic activity">
    <reaction evidence="17">
        <text>uridine(34) in tRNA + acetyl-CoA + S-adenosyl-L-methionine + H2O = 5-(carboxymethyl)uridine(34) in tRNA + 5'-deoxyadenosine + L-methionine + CoA + 2 H(+)</text>
        <dbReference type="Rhea" id="RHEA:61020"/>
        <dbReference type="Rhea" id="RHEA-COMP:10407"/>
        <dbReference type="Rhea" id="RHEA-COMP:11727"/>
        <dbReference type="ChEBI" id="CHEBI:15377"/>
        <dbReference type="ChEBI" id="CHEBI:15378"/>
        <dbReference type="ChEBI" id="CHEBI:17319"/>
        <dbReference type="ChEBI" id="CHEBI:57287"/>
        <dbReference type="ChEBI" id="CHEBI:57288"/>
        <dbReference type="ChEBI" id="CHEBI:57844"/>
        <dbReference type="ChEBI" id="CHEBI:59789"/>
        <dbReference type="ChEBI" id="CHEBI:65315"/>
        <dbReference type="ChEBI" id="CHEBI:74882"/>
        <dbReference type="EC" id="2.3.1.311"/>
    </reaction>
    <physiologicalReaction direction="left-to-right" evidence="17">
        <dbReference type="Rhea" id="RHEA:61021"/>
    </physiologicalReaction>
</comment>
<dbReference type="NCBIfam" id="TIGR01211">
    <property type="entry name" value="ELP3"/>
    <property type="match status" value="1"/>
</dbReference>
<dbReference type="CDD" id="cd01335">
    <property type="entry name" value="Radical_SAM"/>
    <property type="match status" value="1"/>
</dbReference>
<dbReference type="SMART" id="SM00729">
    <property type="entry name" value="Elp3"/>
    <property type="match status" value="1"/>
</dbReference>
<keyword evidence="5" id="KW-0004">4Fe-4S</keyword>
<keyword evidence="14" id="KW-0012">Acyltransferase</keyword>
<evidence type="ECO:0000256" key="9">
    <source>
        <dbReference type="ARBA" id="ARBA00022694"/>
    </source>
</evidence>
<dbReference type="InterPro" id="IPR000182">
    <property type="entry name" value="GNAT_dom"/>
</dbReference>
<dbReference type="GO" id="GO:0106261">
    <property type="term" value="F:tRNA uridine(34) acetyltransferase activity"/>
    <property type="evidence" value="ECO:0007669"/>
    <property type="project" value="UniProtKB-EC"/>
</dbReference>
<dbReference type="PANTHER" id="PTHR11135">
    <property type="entry name" value="HISTONE ACETYLTRANSFERASE-RELATED"/>
    <property type="match status" value="1"/>
</dbReference>
<evidence type="ECO:0000259" key="18">
    <source>
        <dbReference type="PROSITE" id="PS51186"/>
    </source>
</evidence>
<keyword evidence="6" id="KW-0820">tRNA-binding</keyword>
<evidence type="ECO:0000256" key="8">
    <source>
        <dbReference type="ARBA" id="ARBA00022691"/>
    </source>
</evidence>
<dbReference type="PROSITE" id="PS51918">
    <property type="entry name" value="RADICAL_SAM"/>
    <property type="match status" value="1"/>
</dbReference>
<evidence type="ECO:0000259" key="19">
    <source>
        <dbReference type="PROSITE" id="PS51918"/>
    </source>
</evidence>
<gene>
    <name evidence="20" type="ORF">B1B_02930</name>
</gene>
<reference evidence="20" key="2">
    <citation type="journal article" date="2014" name="ISME J.">
        <title>Microbial stratification in low pH oxic and suboxic macroscopic growths along an acid mine drainage.</title>
        <authorList>
            <person name="Mendez-Garcia C."/>
            <person name="Mesa V."/>
            <person name="Sprenger R.R."/>
            <person name="Richter M."/>
            <person name="Diez M.S."/>
            <person name="Solano J."/>
            <person name="Bargiela R."/>
            <person name="Golyshina O.V."/>
            <person name="Manteca A."/>
            <person name="Ramos J.L."/>
            <person name="Gallego J.R."/>
            <person name="Llorente I."/>
            <person name="Martins Dos Santos V.A."/>
            <person name="Jensen O.N."/>
            <person name="Pelaez A.I."/>
            <person name="Sanchez J."/>
            <person name="Ferrer M."/>
        </authorList>
    </citation>
    <scope>NUCLEOTIDE SEQUENCE</scope>
</reference>
<dbReference type="Gene3D" id="3.30.750.200">
    <property type="match status" value="1"/>
</dbReference>
<dbReference type="GO" id="GO:0051539">
    <property type="term" value="F:4 iron, 4 sulfur cluster binding"/>
    <property type="evidence" value="ECO:0007669"/>
    <property type="project" value="UniProtKB-KW"/>
</dbReference>
<dbReference type="EMBL" id="AUZY01001764">
    <property type="protein sequence ID" value="EQD73986.1"/>
    <property type="molecule type" value="Genomic_DNA"/>
</dbReference>
<evidence type="ECO:0000256" key="3">
    <source>
        <dbReference type="ARBA" id="ARBA00005494"/>
    </source>
</evidence>
<dbReference type="GO" id="GO:0000049">
    <property type="term" value="F:tRNA binding"/>
    <property type="evidence" value="ECO:0007669"/>
    <property type="project" value="UniProtKB-KW"/>
</dbReference>
<keyword evidence="9" id="KW-0819">tRNA processing</keyword>
<dbReference type="PROSITE" id="PS51186">
    <property type="entry name" value="GNAT"/>
    <property type="match status" value="1"/>
</dbReference>
<evidence type="ECO:0000256" key="6">
    <source>
        <dbReference type="ARBA" id="ARBA00022555"/>
    </source>
</evidence>
<feature type="non-terminal residue" evidence="20">
    <location>
        <position position="353"/>
    </location>
</feature>
<sequence>ASLTEAQHRNETARRRLVGLTVETRPDWCDDRILPTLLDAGVTRVEIGVECLRPEVLERTGRAHGVEDVARATRAARSQGLKVAYHLMLGLPGATPATDLEDFVRITRDPAFVPDMLKIYPTLVVPMTRLHAEWERGEYTPYDTETAVTLLAEMKRRMPPWVRIQRIQRDIPARNLAAGVRASNLRERVRDRLRETGEYCRCLRCREVGRRATPPISEFVLIRQGYRSAGGVELFLSWEAPRDDVVAGFLRLRIPEEGAENPVPAPIIRELKVLGAEVPVGRPGGGPSDYQHRGLGRALVEAAEEEARGRGFDRLYVLSAVGTRRYYERLGFVRADPHMVKSLFAGRNPSREP</sequence>
<keyword evidence="7" id="KW-0808">Transferase</keyword>
<dbReference type="InterPro" id="IPR058240">
    <property type="entry name" value="rSAM_sf"/>
</dbReference>
<dbReference type="AlphaFoldDB" id="T1BLX9"/>
<dbReference type="InterPro" id="IPR032432">
    <property type="entry name" value="Radical_SAM_C"/>
</dbReference>
<evidence type="ECO:0000256" key="1">
    <source>
        <dbReference type="ARBA" id="ARBA00001966"/>
    </source>
</evidence>
<organism evidence="20">
    <name type="scientific">mine drainage metagenome</name>
    <dbReference type="NCBI Taxonomy" id="410659"/>
    <lineage>
        <taxon>unclassified sequences</taxon>
        <taxon>metagenomes</taxon>
        <taxon>ecological metagenomes</taxon>
    </lineage>
</organism>
<evidence type="ECO:0000256" key="16">
    <source>
        <dbReference type="ARBA" id="ARBA00044771"/>
    </source>
</evidence>
<proteinExistence type="inferred from homology"/>
<keyword evidence="11" id="KW-0694">RNA-binding</keyword>
<dbReference type="Gene3D" id="3.40.630.30">
    <property type="match status" value="1"/>
</dbReference>
<dbReference type="InterPro" id="IPR039661">
    <property type="entry name" value="ELP3"/>
</dbReference>
<evidence type="ECO:0000256" key="5">
    <source>
        <dbReference type="ARBA" id="ARBA00022485"/>
    </source>
</evidence>
<keyword evidence="12" id="KW-0408">Iron</keyword>
<keyword evidence="8" id="KW-0949">S-adenosyl-L-methionine</keyword>
<feature type="non-terminal residue" evidence="20">
    <location>
        <position position="1"/>
    </location>
</feature>
<feature type="domain" description="Radical SAM core" evidence="19">
    <location>
        <begin position="1"/>
        <end position="174"/>
    </location>
</feature>
<evidence type="ECO:0000256" key="11">
    <source>
        <dbReference type="ARBA" id="ARBA00022884"/>
    </source>
</evidence>
<dbReference type="GO" id="GO:0046872">
    <property type="term" value="F:metal ion binding"/>
    <property type="evidence" value="ECO:0007669"/>
    <property type="project" value="UniProtKB-KW"/>
</dbReference>
<feature type="domain" description="N-acetyltransferase" evidence="18">
    <location>
        <begin position="187"/>
        <end position="353"/>
    </location>
</feature>
<dbReference type="PANTHER" id="PTHR11135:SF0">
    <property type="entry name" value="ELONGATOR COMPLEX PROTEIN 3"/>
    <property type="match status" value="1"/>
</dbReference>
<dbReference type="InterPro" id="IPR034687">
    <property type="entry name" value="ELP3-like"/>
</dbReference>
<protein>
    <recommendedName>
        <fullName evidence="4">Elongator complex protein 3</fullName>
        <ecNumber evidence="16">2.3.1.311</ecNumber>
    </recommendedName>
    <alternativeName>
        <fullName evidence="15">tRNA uridine(34) acetyltransferase</fullName>
    </alternativeName>
</protein>
<comment type="caution">
    <text evidence="20">The sequence shown here is derived from an EMBL/GenBank/DDBJ whole genome shotgun (WGS) entry which is preliminary data.</text>
</comment>
<evidence type="ECO:0000256" key="13">
    <source>
        <dbReference type="ARBA" id="ARBA00023014"/>
    </source>
</evidence>
<evidence type="ECO:0000256" key="15">
    <source>
        <dbReference type="ARBA" id="ARBA00030769"/>
    </source>
</evidence>
<evidence type="ECO:0000256" key="14">
    <source>
        <dbReference type="ARBA" id="ARBA00023315"/>
    </source>
</evidence>
<dbReference type="InterPro" id="IPR007197">
    <property type="entry name" value="rSAM"/>
</dbReference>
<dbReference type="GO" id="GO:0005737">
    <property type="term" value="C:cytoplasm"/>
    <property type="evidence" value="ECO:0007669"/>
    <property type="project" value="TreeGrafter"/>
</dbReference>
<evidence type="ECO:0000256" key="12">
    <source>
        <dbReference type="ARBA" id="ARBA00023004"/>
    </source>
</evidence>
<evidence type="ECO:0000256" key="7">
    <source>
        <dbReference type="ARBA" id="ARBA00022679"/>
    </source>
</evidence>
<evidence type="ECO:0000313" key="20">
    <source>
        <dbReference type="EMBL" id="EQD73986.1"/>
    </source>
</evidence>
<evidence type="ECO:0000256" key="17">
    <source>
        <dbReference type="ARBA" id="ARBA00047372"/>
    </source>
</evidence>
<dbReference type="Pfam" id="PF04055">
    <property type="entry name" value="Radical_SAM"/>
    <property type="match status" value="1"/>
</dbReference>
<comment type="similarity">
    <text evidence="3">Belongs to the ELP3 family.</text>
</comment>
<dbReference type="SUPFAM" id="SSF102114">
    <property type="entry name" value="Radical SAM enzymes"/>
    <property type="match status" value="1"/>
</dbReference>
<dbReference type="EC" id="2.3.1.311" evidence="16"/>
<evidence type="ECO:0000256" key="10">
    <source>
        <dbReference type="ARBA" id="ARBA00022723"/>
    </source>
</evidence>
<dbReference type="InterPro" id="IPR016181">
    <property type="entry name" value="Acyl_CoA_acyltransferase"/>
</dbReference>
<dbReference type="SUPFAM" id="SSF55729">
    <property type="entry name" value="Acyl-CoA N-acyltransferases (Nat)"/>
    <property type="match status" value="1"/>
</dbReference>
<evidence type="ECO:0000256" key="4">
    <source>
        <dbReference type="ARBA" id="ARBA00020266"/>
    </source>
</evidence>
<accession>T1BLX9</accession>
<keyword evidence="10" id="KW-0479">Metal-binding</keyword>
<name>T1BLX9_9ZZZZ</name>
<evidence type="ECO:0000256" key="2">
    <source>
        <dbReference type="ARBA" id="ARBA00005043"/>
    </source>
</evidence>
<keyword evidence="13" id="KW-0411">Iron-sulfur</keyword>
<reference evidence="20" key="1">
    <citation type="submission" date="2013-08" db="EMBL/GenBank/DDBJ databases">
        <authorList>
            <person name="Mendez C."/>
            <person name="Richter M."/>
            <person name="Ferrer M."/>
            <person name="Sanchez J."/>
        </authorList>
    </citation>
    <scope>NUCLEOTIDE SEQUENCE</scope>
</reference>
<dbReference type="Pfam" id="PF00583">
    <property type="entry name" value="Acetyltransf_1"/>
    <property type="match status" value="1"/>
</dbReference>
<dbReference type="Pfam" id="PF16199">
    <property type="entry name" value="Radical_SAM_C"/>
    <property type="match status" value="1"/>
</dbReference>